<name>A0ABT0HCI9_9FLAO</name>
<dbReference type="EMBL" id="JALPQF010000020">
    <property type="protein sequence ID" value="MCK8482073.1"/>
    <property type="molecule type" value="Genomic_DNA"/>
</dbReference>
<reference evidence="1" key="1">
    <citation type="submission" date="2022-04" db="EMBL/GenBank/DDBJ databases">
        <authorList>
            <person name="Ren T."/>
        </authorList>
    </citation>
    <scope>NUCLEOTIDE SEQUENCE</scope>
    <source>
        <strain evidence="1">F63249</strain>
    </source>
</reference>
<accession>A0ABT0HCI9</accession>
<sequence>MPKQSNNEWAELLKAIVPKGHRWKDLWHLCGVVMAGVFSDGFRSRRRWLVYVMYHANWLDLRETPYTSLSNEALASIVDAHLTGRIRKADIYSLLRTSPNTFKKNYADYLKLPKQPKLGFLILTLVTKWQDSKGELWQPISKQDLANLEGLYPKKIASMFVHVPQAQDYFDSIGASYPEVKAFPPLLVEQFFEEIGEPERFDALVKQLAEKEDQDFNALTT</sequence>
<dbReference type="Proteomes" id="UP001203687">
    <property type="component" value="Unassembled WGS sequence"/>
</dbReference>
<organism evidence="1 2">
    <name type="scientific">Psychroserpens algicola</name>
    <dbReference type="NCBI Taxonomy" id="1719034"/>
    <lineage>
        <taxon>Bacteria</taxon>
        <taxon>Pseudomonadati</taxon>
        <taxon>Bacteroidota</taxon>
        <taxon>Flavobacteriia</taxon>
        <taxon>Flavobacteriales</taxon>
        <taxon>Flavobacteriaceae</taxon>
        <taxon>Psychroserpens</taxon>
    </lineage>
</organism>
<comment type="caution">
    <text evidence="1">The sequence shown here is derived from an EMBL/GenBank/DDBJ whole genome shotgun (WGS) entry which is preliminary data.</text>
</comment>
<proteinExistence type="predicted"/>
<evidence type="ECO:0000313" key="1">
    <source>
        <dbReference type="EMBL" id="MCK8482073.1"/>
    </source>
</evidence>
<dbReference type="RefSeq" id="WP_248413806.1">
    <property type="nucleotide sequence ID" value="NZ_JALPQF010000020.1"/>
</dbReference>
<keyword evidence="2" id="KW-1185">Reference proteome</keyword>
<protein>
    <submittedName>
        <fullName evidence="1">Uncharacterized protein</fullName>
    </submittedName>
</protein>
<evidence type="ECO:0000313" key="2">
    <source>
        <dbReference type="Proteomes" id="UP001203687"/>
    </source>
</evidence>
<gene>
    <name evidence="1" type="ORF">MUY34_15675</name>
</gene>